<protein>
    <submittedName>
        <fullName evidence="1">Uncharacterized protein</fullName>
    </submittedName>
</protein>
<gene>
    <name evidence="1" type="ORF">SAMN05216227_102031</name>
</gene>
<dbReference type="AlphaFoldDB" id="A0A1H8IGH6"/>
<organism evidence="1 2">
    <name type="scientific">Pseudorhodobacter antarcticus</name>
    <dbReference type="NCBI Taxonomy" id="1077947"/>
    <lineage>
        <taxon>Bacteria</taxon>
        <taxon>Pseudomonadati</taxon>
        <taxon>Pseudomonadota</taxon>
        <taxon>Alphaproteobacteria</taxon>
        <taxon>Rhodobacterales</taxon>
        <taxon>Paracoccaceae</taxon>
        <taxon>Pseudorhodobacter</taxon>
    </lineage>
</organism>
<accession>A0A1H8IGH6</accession>
<dbReference type="Proteomes" id="UP000183002">
    <property type="component" value="Unassembled WGS sequence"/>
</dbReference>
<evidence type="ECO:0000313" key="1">
    <source>
        <dbReference type="EMBL" id="SEN67461.1"/>
    </source>
</evidence>
<dbReference type="EMBL" id="FOCO01000020">
    <property type="protein sequence ID" value="SEN67461.1"/>
    <property type="molecule type" value="Genomic_DNA"/>
</dbReference>
<sequence>MEFSIKAKRKLAPPKRKVYVSAKCKRSVKVAGSVSIEARFGATRYADKLCEVGMR</sequence>
<name>A0A1H8IGH6_9RHOB</name>
<keyword evidence="2" id="KW-1185">Reference proteome</keyword>
<proteinExistence type="predicted"/>
<reference evidence="1 2" key="1">
    <citation type="submission" date="2016-10" db="EMBL/GenBank/DDBJ databases">
        <authorList>
            <person name="de Groot N.N."/>
        </authorList>
    </citation>
    <scope>NUCLEOTIDE SEQUENCE [LARGE SCALE GENOMIC DNA]</scope>
    <source>
        <strain evidence="1 2">CGMCC 1.10836</strain>
    </source>
</reference>
<evidence type="ECO:0000313" key="2">
    <source>
        <dbReference type="Proteomes" id="UP000183002"/>
    </source>
</evidence>